<dbReference type="AlphaFoldDB" id="A0A914V2Y0"/>
<dbReference type="WBParaSite" id="PSAMB.scaffold14167size1975.g35914.t1">
    <property type="protein sequence ID" value="PSAMB.scaffold14167size1975.g35914.t1"/>
    <property type="gene ID" value="PSAMB.scaffold14167size1975.g35914"/>
</dbReference>
<protein>
    <submittedName>
        <fullName evidence="4">Uncharacterized protein</fullName>
    </submittedName>
</protein>
<feature type="chain" id="PRO_5037506744" evidence="2">
    <location>
        <begin position="19"/>
        <end position="114"/>
    </location>
</feature>
<feature type="signal peptide" evidence="2">
    <location>
        <begin position="1"/>
        <end position="18"/>
    </location>
</feature>
<reference evidence="4" key="1">
    <citation type="submission" date="2022-11" db="UniProtKB">
        <authorList>
            <consortium name="WormBaseParasite"/>
        </authorList>
    </citation>
    <scope>IDENTIFICATION</scope>
</reference>
<evidence type="ECO:0000313" key="4">
    <source>
        <dbReference type="WBParaSite" id="PSAMB.scaffold14167size1975.g35914.t1"/>
    </source>
</evidence>
<organism evidence="3 4">
    <name type="scientific">Plectus sambesii</name>
    <dbReference type="NCBI Taxonomy" id="2011161"/>
    <lineage>
        <taxon>Eukaryota</taxon>
        <taxon>Metazoa</taxon>
        <taxon>Ecdysozoa</taxon>
        <taxon>Nematoda</taxon>
        <taxon>Chromadorea</taxon>
        <taxon>Plectida</taxon>
        <taxon>Plectina</taxon>
        <taxon>Plectoidea</taxon>
        <taxon>Plectidae</taxon>
        <taxon>Plectus</taxon>
    </lineage>
</organism>
<sequence>MTILGTLLINAGIVHVCAWTRVKSTYETERTYVPDSARMNHRGVPMEELHPGHGRALSDATSMRSPSIKRDRIDVDNGVVAPITEDDRFIMIDDSSPPAYASAIADCTSIDRSW</sequence>
<evidence type="ECO:0000256" key="2">
    <source>
        <dbReference type="SAM" id="SignalP"/>
    </source>
</evidence>
<dbReference type="Proteomes" id="UP000887566">
    <property type="component" value="Unplaced"/>
</dbReference>
<evidence type="ECO:0000313" key="3">
    <source>
        <dbReference type="Proteomes" id="UP000887566"/>
    </source>
</evidence>
<proteinExistence type="predicted"/>
<accession>A0A914V2Y0</accession>
<keyword evidence="2" id="KW-0732">Signal</keyword>
<name>A0A914V2Y0_9BILA</name>
<evidence type="ECO:0000256" key="1">
    <source>
        <dbReference type="SAM" id="MobiDB-lite"/>
    </source>
</evidence>
<keyword evidence="3" id="KW-1185">Reference proteome</keyword>
<feature type="region of interest" description="Disordered" evidence="1">
    <location>
        <begin position="47"/>
        <end position="68"/>
    </location>
</feature>